<comment type="caution">
    <text evidence="3">The sequence shown here is derived from an EMBL/GenBank/DDBJ whole genome shotgun (WGS) entry which is preliminary data.</text>
</comment>
<dbReference type="Pfam" id="PF11575">
    <property type="entry name" value="FhuF_C"/>
    <property type="match status" value="1"/>
</dbReference>
<dbReference type="GO" id="GO:0051537">
    <property type="term" value="F:2 iron, 2 sulfur cluster binding"/>
    <property type="evidence" value="ECO:0007669"/>
    <property type="project" value="InterPro"/>
</dbReference>
<keyword evidence="4" id="KW-1185">Reference proteome</keyword>
<dbReference type="AlphaFoldDB" id="A0A511DD06"/>
<protein>
    <recommendedName>
        <fullName evidence="5">Ferric siderophore reductase C-terminal domain-containing protein</fullName>
    </recommendedName>
</protein>
<evidence type="ECO:0000313" key="4">
    <source>
        <dbReference type="Proteomes" id="UP000321685"/>
    </source>
</evidence>
<dbReference type="InterPro" id="IPR022770">
    <property type="entry name" value="IucA/IucC-like_C"/>
</dbReference>
<dbReference type="Pfam" id="PF06276">
    <property type="entry name" value="FhuF"/>
    <property type="match status" value="1"/>
</dbReference>
<sequence length="254" mass="26453">MRDTVAMGERVDVRAALADVAGFNDFFLVDTNPAEAVDPTWRPLAELWTDPAPMGARIAHVGRVLGGDAGPVDDRIAASITMQGMAARVLSAPLAVAILHDVVPALTAADVHWRVSATGPWPLWVDDPGVFAGPGPDVATLGARLAGFLVDEHLAPLVDAVCAHVRVSPRTLWGNAASSVAAGKRLVATGRPHAAQRAADIAAAVLDHPALAAAGERLAPVRPDTGWTFRRRSCCLYYKAPGGGTCGDCVLTAR</sequence>
<gene>
    <name evidence="3" type="ORF">PSU4_16360</name>
</gene>
<reference evidence="3 4" key="1">
    <citation type="submission" date="2019-07" db="EMBL/GenBank/DDBJ databases">
        <title>Whole genome shotgun sequence of Pseudonocardia sulfidoxydans NBRC 16205.</title>
        <authorList>
            <person name="Hosoyama A."/>
            <person name="Uohara A."/>
            <person name="Ohji S."/>
            <person name="Ichikawa N."/>
        </authorList>
    </citation>
    <scope>NUCLEOTIDE SEQUENCE [LARGE SCALE GENOMIC DNA]</scope>
    <source>
        <strain evidence="3 4">NBRC 16205</strain>
    </source>
</reference>
<dbReference type="GO" id="GO:0003824">
    <property type="term" value="F:catalytic activity"/>
    <property type="evidence" value="ECO:0007669"/>
    <property type="project" value="UniProtKB-ARBA"/>
</dbReference>
<name>A0A511DD06_9PSEU</name>
<feature type="domain" description="Aerobactin siderophore biosynthesis IucA/IucC-like C-terminal" evidence="1">
    <location>
        <begin position="146"/>
        <end position="212"/>
    </location>
</feature>
<dbReference type="Proteomes" id="UP000321685">
    <property type="component" value="Unassembled WGS sequence"/>
</dbReference>
<evidence type="ECO:0000259" key="1">
    <source>
        <dbReference type="Pfam" id="PF06276"/>
    </source>
</evidence>
<evidence type="ECO:0000259" key="2">
    <source>
        <dbReference type="Pfam" id="PF11575"/>
    </source>
</evidence>
<dbReference type="EMBL" id="BJVJ01000011">
    <property type="protein sequence ID" value="GEL22682.1"/>
    <property type="molecule type" value="Genomic_DNA"/>
</dbReference>
<feature type="domain" description="Ferric siderophore reductase C-terminal" evidence="2">
    <location>
        <begin position="231"/>
        <end position="251"/>
    </location>
</feature>
<accession>A0A511DD06</accession>
<proteinExistence type="predicted"/>
<organism evidence="3 4">
    <name type="scientific">Pseudonocardia sulfidoxydans NBRC 16205</name>
    <dbReference type="NCBI Taxonomy" id="1223511"/>
    <lineage>
        <taxon>Bacteria</taxon>
        <taxon>Bacillati</taxon>
        <taxon>Actinomycetota</taxon>
        <taxon>Actinomycetes</taxon>
        <taxon>Pseudonocardiales</taxon>
        <taxon>Pseudonocardiaceae</taxon>
        <taxon>Pseudonocardia</taxon>
    </lineage>
</organism>
<dbReference type="InterPro" id="IPR024726">
    <property type="entry name" value="FhuF_C"/>
</dbReference>
<evidence type="ECO:0008006" key="5">
    <source>
        <dbReference type="Google" id="ProtNLM"/>
    </source>
</evidence>
<evidence type="ECO:0000313" key="3">
    <source>
        <dbReference type="EMBL" id="GEL22682.1"/>
    </source>
</evidence>